<keyword evidence="3" id="KW-1185">Reference proteome</keyword>
<dbReference type="Proteomes" id="UP000010953">
    <property type="component" value="Unassembled WGS sequence"/>
</dbReference>
<name>M7XDA8_9BACT</name>
<proteinExistence type="predicted"/>
<evidence type="ECO:0000313" key="3">
    <source>
        <dbReference type="Proteomes" id="UP000010953"/>
    </source>
</evidence>
<accession>M7XDA8</accession>
<protein>
    <submittedName>
        <fullName evidence="2">Uncharacterized protein</fullName>
    </submittedName>
</protein>
<organism evidence="2 3">
    <name type="scientific">Mariniradius saccharolyticus AK6</name>
    <dbReference type="NCBI Taxonomy" id="1239962"/>
    <lineage>
        <taxon>Bacteria</taxon>
        <taxon>Pseudomonadati</taxon>
        <taxon>Bacteroidota</taxon>
        <taxon>Cytophagia</taxon>
        <taxon>Cytophagales</taxon>
        <taxon>Cyclobacteriaceae</taxon>
        <taxon>Mariniradius</taxon>
    </lineage>
</organism>
<dbReference type="AlphaFoldDB" id="M7XDA8"/>
<feature type="region of interest" description="Disordered" evidence="1">
    <location>
        <begin position="1"/>
        <end position="38"/>
    </location>
</feature>
<gene>
    <name evidence="2" type="ORF">C943_01300</name>
</gene>
<evidence type="ECO:0000256" key="1">
    <source>
        <dbReference type="SAM" id="MobiDB-lite"/>
    </source>
</evidence>
<dbReference type="InParanoid" id="M7XDA8"/>
<sequence length="38" mass="4335">MPRNDKEKPWCAGGLSFPNRMRKTNSNEAGERVESLNN</sequence>
<evidence type="ECO:0000313" key="2">
    <source>
        <dbReference type="EMBL" id="EMS32573.1"/>
    </source>
</evidence>
<reference evidence="2" key="1">
    <citation type="submission" date="2013-01" db="EMBL/GenBank/DDBJ databases">
        <title>Genome assembly of Mariniradius saccharolyticus AK6.</title>
        <authorList>
            <person name="Vaidya B."/>
            <person name="Khatri I."/>
            <person name="Tanuku N.R.S."/>
            <person name="Subramanian S."/>
            <person name="Pinnaka A."/>
        </authorList>
    </citation>
    <scope>NUCLEOTIDE SEQUENCE [LARGE SCALE GENOMIC DNA]</scope>
    <source>
        <strain evidence="2">AK6</strain>
    </source>
</reference>
<feature type="compositionally biased region" description="Basic and acidic residues" evidence="1">
    <location>
        <begin position="29"/>
        <end position="38"/>
    </location>
</feature>
<dbReference type="EMBL" id="AMZY02000013">
    <property type="protein sequence ID" value="EMS32573.1"/>
    <property type="molecule type" value="Genomic_DNA"/>
</dbReference>
<comment type="caution">
    <text evidence="2">The sequence shown here is derived from an EMBL/GenBank/DDBJ whole genome shotgun (WGS) entry which is preliminary data.</text>
</comment>
<dbReference type="STRING" id="1239962.C943_01300"/>